<organism evidence="3 4">
    <name type="scientific">Hebeloma cylindrosporum</name>
    <dbReference type="NCBI Taxonomy" id="76867"/>
    <lineage>
        <taxon>Eukaryota</taxon>
        <taxon>Fungi</taxon>
        <taxon>Dikarya</taxon>
        <taxon>Basidiomycota</taxon>
        <taxon>Agaricomycotina</taxon>
        <taxon>Agaricomycetes</taxon>
        <taxon>Agaricomycetidae</taxon>
        <taxon>Agaricales</taxon>
        <taxon>Agaricineae</taxon>
        <taxon>Hymenogastraceae</taxon>
        <taxon>Hebeloma</taxon>
    </lineage>
</organism>
<keyword evidence="2" id="KW-0812">Transmembrane</keyword>
<feature type="region of interest" description="Disordered" evidence="1">
    <location>
        <begin position="48"/>
        <end position="183"/>
    </location>
</feature>
<name>A0A0C3CAE5_HEBCY</name>
<reference evidence="3 4" key="1">
    <citation type="submission" date="2014-04" db="EMBL/GenBank/DDBJ databases">
        <authorList>
            <consortium name="DOE Joint Genome Institute"/>
            <person name="Kuo A."/>
            <person name="Gay G."/>
            <person name="Dore J."/>
            <person name="Kohler A."/>
            <person name="Nagy L.G."/>
            <person name="Floudas D."/>
            <person name="Copeland A."/>
            <person name="Barry K.W."/>
            <person name="Cichocki N."/>
            <person name="Veneault-Fourrey C."/>
            <person name="LaButti K."/>
            <person name="Lindquist E.A."/>
            <person name="Lipzen A."/>
            <person name="Lundell T."/>
            <person name="Morin E."/>
            <person name="Murat C."/>
            <person name="Sun H."/>
            <person name="Tunlid A."/>
            <person name="Henrissat B."/>
            <person name="Grigoriev I.V."/>
            <person name="Hibbett D.S."/>
            <person name="Martin F."/>
            <person name="Nordberg H.P."/>
            <person name="Cantor M.N."/>
            <person name="Hua S.X."/>
        </authorList>
    </citation>
    <scope>NUCLEOTIDE SEQUENCE [LARGE SCALE GENOMIC DNA]</scope>
    <source>
        <strain evidence="4">h7</strain>
    </source>
</reference>
<dbReference type="InterPro" id="IPR036028">
    <property type="entry name" value="SH3-like_dom_sf"/>
</dbReference>
<reference evidence="4" key="2">
    <citation type="submission" date="2015-01" db="EMBL/GenBank/DDBJ databases">
        <title>Evolutionary Origins and Diversification of the Mycorrhizal Mutualists.</title>
        <authorList>
            <consortium name="DOE Joint Genome Institute"/>
            <consortium name="Mycorrhizal Genomics Consortium"/>
            <person name="Kohler A."/>
            <person name="Kuo A."/>
            <person name="Nagy L.G."/>
            <person name="Floudas D."/>
            <person name="Copeland A."/>
            <person name="Barry K.W."/>
            <person name="Cichocki N."/>
            <person name="Veneault-Fourrey C."/>
            <person name="LaButti K."/>
            <person name="Lindquist E.A."/>
            <person name="Lipzen A."/>
            <person name="Lundell T."/>
            <person name="Morin E."/>
            <person name="Murat C."/>
            <person name="Riley R."/>
            <person name="Ohm R."/>
            <person name="Sun H."/>
            <person name="Tunlid A."/>
            <person name="Henrissat B."/>
            <person name="Grigoriev I.V."/>
            <person name="Hibbett D.S."/>
            <person name="Martin F."/>
        </authorList>
    </citation>
    <scope>NUCLEOTIDE SEQUENCE [LARGE SCALE GENOMIC DNA]</scope>
    <source>
        <strain evidence="4">h7</strain>
    </source>
</reference>
<dbReference type="OrthoDB" id="5340910at2759"/>
<keyword evidence="4" id="KW-1185">Reference proteome</keyword>
<dbReference type="EMBL" id="KN831781">
    <property type="protein sequence ID" value="KIM41179.1"/>
    <property type="molecule type" value="Genomic_DNA"/>
</dbReference>
<dbReference type="SUPFAM" id="SSF50044">
    <property type="entry name" value="SH3-domain"/>
    <property type="match status" value="1"/>
</dbReference>
<evidence type="ECO:0000313" key="4">
    <source>
        <dbReference type="Proteomes" id="UP000053424"/>
    </source>
</evidence>
<evidence type="ECO:0000313" key="3">
    <source>
        <dbReference type="EMBL" id="KIM41179.1"/>
    </source>
</evidence>
<feature type="compositionally biased region" description="Polar residues" evidence="1">
    <location>
        <begin position="402"/>
        <end position="411"/>
    </location>
</feature>
<protein>
    <recommendedName>
        <fullName evidence="5">SH3 domain-containing protein</fullName>
    </recommendedName>
</protein>
<feature type="compositionally biased region" description="Low complexity" evidence="1">
    <location>
        <begin position="121"/>
        <end position="135"/>
    </location>
</feature>
<feature type="compositionally biased region" description="Low complexity" evidence="1">
    <location>
        <begin position="48"/>
        <end position="60"/>
    </location>
</feature>
<sequence>MRVVRRTVSGRSIVDNAIHAREPQLLKLPLPVPSIPILAPLVSPIVGGNNQNTQPTTTPANTPPPAQPTSPVTPPPSNGGGAVPPTDSTPSPGGDGSSPVPPVVVPDPGTGSGDNPPPGSPGSSPTTGDGTDPSGVAGGPIPTSGPVSEGAGGTIPTTGSDNFVPSDPSASVGSGVANAGGAPQGSLSKISGGTYTYGAGDPTSTTSGKDSNGTAAASAAAKGGISPGAVAAIVVVFITLFFLLIILFLRRRSKARRDERAVTWWFSRKRTSQTYGDRNSAEIFASGSRSARSSFATTVDHSFTAFPTDAPTIPPLPPMAEVGRANTTSLQLAINPSPHNNEVPDKRFSIGSNHSENSQYLFVNIRNSLQLTPLTGQAFSPSEAFAFPKPPSPAGDRASAYSRPSSHQGTAVSMKRPDSDDSFFPSLPAIPPTPSAVPLIPSDPFASDPFGDNNPFEDPQRVVAPVLPPTAFAEKESIRRPFERTRSDELTVINGEYVRILTTFDDGWAYVVKVPASGSDGEDASADSKGLIPIDCLREPGQDLPTFIAAKRVSSYGHGGAVTAM</sequence>
<gene>
    <name evidence="3" type="ORF">M413DRAFT_445880</name>
</gene>
<feature type="compositionally biased region" description="Pro residues" evidence="1">
    <location>
        <begin position="61"/>
        <end position="77"/>
    </location>
</feature>
<keyword evidence="2" id="KW-1133">Transmembrane helix</keyword>
<feature type="compositionally biased region" description="Low complexity" evidence="1">
    <location>
        <begin position="169"/>
        <end position="181"/>
    </location>
</feature>
<keyword evidence="2" id="KW-0472">Membrane</keyword>
<dbReference type="AlphaFoldDB" id="A0A0C3CAE5"/>
<accession>A0A0C3CAE5</accession>
<dbReference type="Proteomes" id="UP000053424">
    <property type="component" value="Unassembled WGS sequence"/>
</dbReference>
<feature type="transmembrane region" description="Helical" evidence="2">
    <location>
        <begin position="228"/>
        <end position="249"/>
    </location>
</feature>
<evidence type="ECO:0000256" key="2">
    <source>
        <dbReference type="SAM" id="Phobius"/>
    </source>
</evidence>
<dbReference type="HOGENOM" id="CLU_027659_0_0_1"/>
<proteinExistence type="predicted"/>
<feature type="compositionally biased region" description="Low complexity" evidence="1">
    <location>
        <begin position="83"/>
        <end position="92"/>
    </location>
</feature>
<evidence type="ECO:0008006" key="5">
    <source>
        <dbReference type="Google" id="ProtNLM"/>
    </source>
</evidence>
<dbReference type="STRING" id="686832.A0A0C3CAE5"/>
<evidence type="ECO:0000256" key="1">
    <source>
        <dbReference type="SAM" id="MobiDB-lite"/>
    </source>
</evidence>
<feature type="region of interest" description="Disordered" evidence="1">
    <location>
        <begin position="382"/>
        <end position="428"/>
    </location>
</feature>